<dbReference type="SMART" id="SM00470">
    <property type="entry name" value="ParB"/>
    <property type="match status" value="1"/>
</dbReference>
<dbReference type="PANTHER" id="PTHR33375">
    <property type="entry name" value="CHROMOSOME-PARTITIONING PROTEIN PARB-RELATED"/>
    <property type="match status" value="1"/>
</dbReference>
<dbReference type="Pfam" id="PF02195">
    <property type="entry name" value="ParB_N"/>
    <property type="match status" value="1"/>
</dbReference>
<evidence type="ECO:0000256" key="1">
    <source>
        <dbReference type="SAM" id="MobiDB-lite"/>
    </source>
</evidence>
<name>A0ABS9U248_9MICC</name>
<dbReference type="SUPFAM" id="SSF110849">
    <property type="entry name" value="ParB/Sulfiredoxin"/>
    <property type="match status" value="1"/>
</dbReference>
<keyword evidence="4" id="KW-1185">Reference proteome</keyword>
<proteinExistence type="predicted"/>
<feature type="domain" description="ParB-like N-terminal" evidence="2">
    <location>
        <begin position="10"/>
        <end position="93"/>
    </location>
</feature>
<sequence length="353" mass="38310">MGSRPGYIELERALDSIRVGRRHRADLGDIGELAASIEREGLLQPITIAPDGVLVCGLRRLAAMRQLGWRTANVWVRSGISDELGQLLAEQDENALHKPLTQTEQAALYRELKALLAEDAARRQEASRFPADGQKPRSHGGATVAPPSSASGKTREQAALMVTGRNSYTSLERISELQRVAADPTVPSGVRDRAAAELAGIDAGGSIRAAHQRTSAEVSLTELDRLAVDPMVPMGMRERAKQDAARLRASQAQTRAGDLERLAAEALARVRAGQKRPRHPRPAPTPAAGVMTVRAFVLTWDELTGWWERCDPTEVAAALTDDQWERFQNTLTGTIRFAEAISAARASSEPRTA</sequence>
<dbReference type="Gene3D" id="3.90.1530.30">
    <property type="match status" value="1"/>
</dbReference>
<feature type="region of interest" description="Disordered" evidence="1">
    <location>
        <begin position="123"/>
        <end position="155"/>
    </location>
</feature>
<dbReference type="InterPro" id="IPR050336">
    <property type="entry name" value="Chromosome_partition/occlusion"/>
</dbReference>
<evidence type="ECO:0000313" key="3">
    <source>
        <dbReference type="EMBL" id="MCH6470781.1"/>
    </source>
</evidence>
<dbReference type="EMBL" id="JAKZBV010000001">
    <property type="protein sequence ID" value="MCH6470781.1"/>
    <property type="molecule type" value="Genomic_DNA"/>
</dbReference>
<dbReference type="InterPro" id="IPR003115">
    <property type="entry name" value="ParB_N"/>
</dbReference>
<organism evidence="3 4">
    <name type="scientific">Sinomonas terrae</name>
    <dbReference type="NCBI Taxonomy" id="2908838"/>
    <lineage>
        <taxon>Bacteria</taxon>
        <taxon>Bacillati</taxon>
        <taxon>Actinomycetota</taxon>
        <taxon>Actinomycetes</taxon>
        <taxon>Micrococcales</taxon>
        <taxon>Micrococcaceae</taxon>
        <taxon>Sinomonas</taxon>
    </lineage>
</organism>
<dbReference type="InterPro" id="IPR036086">
    <property type="entry name" value="ParB/Sulfiredoxin_sf"/>
</dbReference>
<dbReference type="Proteomes" id="UP001202922">
    <property type="component" value="Unassembled WGS sequence"/>
</dbReference>
<gene>
    <name evidence="3" type="ORF">L0M17_12480</name>
</gene>
<dbReference type="RefSeq" id="WP_241054304.1">
    <property type="nucleotide sequence ID" value="NZ_JAKZBV010000001.1"/>
</dbReference>
<accession>A0ABS9U248</accession>
<comment type="caution">
    <text evidence="3">The sequence shown here is derived from an EMBL/GenBank/DDBJ whole genome shotgun (WGS) entry which is preliminary data.</text>
</comment>
<dbReference type="PANTHER" id="PTHR33375:SF1">
    <property type="entry name" value="CHROMOSOME-PARTITIONING PROTEIN PARB-RELATED"/>
    <property type="match status" value="1"/>
</dbReference>
<protein>
    <submittedName>
        <fullName evidence="3">ParB/RepB/Spo0J family partition protein</fullName>
    </submittedName>
</protein>
<evidence type="ECO:0000313" key="4">
    <source>
        <dbReference type="Proteomes" id="UP001202922"/>
    </source>
</evidence>
<reference evidence="3 4" key="1">
    <citation type="submission" date="2022-03" db="EMBL/GenBank/DDBJ databases">
        <title>Sinomonas sp. isolated from a soil.</title>
        <authorList>
            <person name="Han J."/>
            <person name="Kim D.-U."/>
        </authorList>
    </citation>
    <scope>NUCLEOTIDE SEQUENCE [LARGE SCALE GENOMIC DNA]</scope>
    <source>
        <strain evidence="3 4">5-5</strain>
    </source>
</reference>
<evidence type="ECO:0000259" key="2">
    <source>
        <dbReference type="SMART" id="SM00470"/>
    </source>
</evidence>